<gene>
    <name evidence="2" type="ORF">SacazDRAFT_00297</name>
</gene>
<feature type="region of interest" description="Disordered" evidence="1">
    <location>
        <begin position="276"/>
        <end position="344"/>
    </location>
</feature>
<dbReference type="InterPro" id="IPR036689">
    <property type="entry name" value="ESAT-6-like_sf"/>
</dbReference>
<feature type="compositionally biased region" description="Basic and acidic residues" evidence="1">
    <location>
        <begin position="301"/>
        <end position="322"/>
    </location>
</feature>
<evidence type="ECO:0000256" key="1">
    <source>
        <dbReference type="SAM" id="MobiDB-lite"/>
    </source>
</evidence>
<proteinExistence type="predicted"/>
<dbReference type="HOGENOM" id="CLU_078233_0_0_11"/>
<dbReference type="OrthoDB" id="3695672at2"/>
<dbReference type="AlphaFoldDB" id="H8G709"/>
<evidence type="ECO:0000313" key="2">
    <source>
        <dbReference type="EMBL" id="EHY87278.1"/>
    </source>
</evidence>
<name>H8G709_9PSEU</name>
<feature type="compositionally biased region" description="Low complexity" evidence="1">
    <location>
        <begin position="276"/>
        <end position="285"/>
    </location>
</feature>
<accession>H8G709</accession>
<dbReference type="SUPFAM" id="SSF140453">
    <property type="entry name" value="EsxAB dimer-like"/>
    <property type="match status" value="1"/>
</dbReference>
<reference evidence="2 3" key="1">
    <citation type="journal article" date="2012" name="Stand. Genomic Sci.">
        <title>Genome sequence of the soil bacterium Saccharomonospora azurea type strain (NA-128(T)).</title>
        <authorList>
            <person name="Klenk H.P."/>
            <person name="Held B."/>
            <person name="Lucas S."/>
            <person name="Lapidus A."/>
            <person name="Copeland A."/>
            <person name="Hammon N."/>
            <person name="Pitluck S."/>
            <person name="Goodwin L.A."/>
            <person name="Han C."/>
            <person name="Tapia R."/>
            <person name="Brambilla E.M."/>
            <person name="Potter G."/>
            <person name="Land M."/>
            <person name="Ivanova N."/>
            <person name="Rohde M."/>
            <person name="Goker M."/>
            <person name="Detter J.C."/>
            <person name="Kyrpides N.C."/>
            <person name="Woyke T."/>
        </authorList>
    </citation>
    <scope>NUCLEOTIDE SEQUENCE [LARGE SCALE GENOMIC DNA]</scope>
    <source>
        <strain evidence="2 3">NA-128</strain>
    </source>
</reference>
<evidence type="ECO:0000313" key="3">
    <source>
        <dbReference type="Proteomes" id="UP000004705"/>
    </source>
</evidence>
<dbReference type="Proteomes" id="UP000004705">
    <property type="component" value="Chromosome"/>
</dbReference>
<organism evidence="2 3">
    <name type="scientific">Saccharomonospora azurea NA-128</name>
    <dbReference type="NCBI Taxonomy" id="882081"/>
    <lineage>
        <taxon>Bacteria</taxon>
        <taxon>Bacillati</taxon>
        <taxon>Actinomycetota</taxon>
        <taxon>Actinomycetes</taxon>
        <taxon>Pseudonocardiales</taxon>
        <taxon>Pseudonocardiaceae</taxon>
        <taxon>Saccharomonospora</taxon>
    </lineage>
</organism>
<sequence length="344" mass="34782">MNTPTTHPRTAEELDGSREAQAIGEVEQTVLEISAALAELRLTRDAIGNKEWLSADLAGEPSGSLDQLGSITSPLSTLSSAGCDFLTPMISFLEEPLGRLRGEPEGVSGPAGQHDAAARDAGAVAEDFGSSVESETSEWAGAAKDDYLGTATQLVDGVLSIAETAGTNAKAMIAAGEVVAQVVGIVTQLITEAVATIVPIMTRAIAAAPATFGASIAQAIPDCVAIAVDYAGRIAGKLGELIASGENLVTLIEGAVGVLKVVREGLTVIGDLAGGDSASSASAAGTPVSTVSGQDGVDPLRPLEREASRGEPAKSLETDEPGRGPGEFDDPLEGEWKPVGGVDS</sequence>
<dbReference type="EMBL" id="CM001466">
    <property type="protein sequence ID" value="EHY87278.1"/>
    <property type="molecule type" value="Genomic_DNA"/>
</dbReference>
<dbReference type="RefSeq" id="WP_005437961.1">
    <property type="nucleotide sequence ID" value="NZ_CM001466.1"/>
</dbReference>
<keyword evidence="3" id="KW-1185">Reference proteome</keyword>
<protein>
    <submittedName>
        <fullName evidence="2">Uncharacterized protein</fullName>
    </submittedName>
</protein>